<dbReference type="EMBL" id="CP133616">
    <property type="protein sequence ID" value="WMV30631.1"/>
    <property type="molecule type" value="Genomic_DNA"/>
</dbReference>
<accession>A0AAF0QW95</accession>
<sequence>MARKRQEVENLLRPILYMTSMWMLNVDFDVEEDKYNMHHVLSSVMDNIDDCINSMLSFYIEYHHDLGAVGLPPPEPPSSIQVQPMAEKVGLFLLNDQTDEDSRLFKLAHLLMKITPIELEVMHIFYTNFKASTSAEVECFIKQLRQTSTDILREHVVHIQEHMVTIVSPTTSGARNIHVMIEFLLIILFDVPKDFIHHDKLFDLLERVGALTREVSTLVHDLEDKSRNKESTNETNRSTLNLLENIELLKEDLKPVYLKAPDSSQCCFPMSDGMLFIHMLHKHLNDLLDSNAYSIALIKEQIEQVKEDLEFIRSFFVNIEQELYKDLWEHVLDVTCLRKGDTLSVGFSLPIKFEKLLLGEFPLTSESLSTIGILPNLEDLTLLDSIIFQGGEWKMEEEDTFDNLKFLKLSGVTLAKWEVGEESFPVLEMLHLWVCHKLEDIPPSFEDIGSLKIINIWQSPQLEDSTLEINQYAEDMRGGDELQVRGPK</sequence>
<dbReference type="AlphaFoldDB" id="A0AAF0QW95"/>
<dbReference type="SUPFAM" id="SSF52047">
    <property type="entry name" value="RNI-like"/>
    <property type="match status" value="1"/>
</dbReference>
<evidence type="ECO:0008006" key="3">
    <source>
        <dbReference type="Google" id="ProtNLM"/>
    </source>
</evidence>
<proteinExistence type="predicted"/>
<dbReference type="Gene3D" id="3.80.10.10">
    <property type="entry name" value="Ribonuclease Inhibitor"/>
    <property type="match status" value="1"/>
</dbReference>
<gene>
    <name evidence="1" type="ORF">MTR67_024016</name>
</gene>
<evidence type="ECO:0000313" key="1">
    <source>
        <dbReference type="EMBL" id="WMV30631.1"/>
    </source>
</evidence>
<reference evidence="1" key="1">
    <citation type="submission" date="2023-08" db="EMBL/GenBank/DDBJ databases">
        <title>A de novo genome assembly of Solanum verrucosum Schlechtendal, a Mexican diploid species geographically isolated from the other diploid A-genome species in potato relatives.</title>
        <authorList>
            <person name="Hosaka K."/>
        </authorList>
    </citation>
    <scope>NUCLEOTIDE SEQUENCE</scope>
    <source>
        <tissue evidence="1">Young leaves</tissue>
    </source>
</reference>
<dbReference type="PANTHER" id="PTHR15140">
    <property type="entry name" value="TUBULIN-SPECIFIC CHAPERONE E"/>
    <property type="match status" value="1"/>
</dbReference>
<protein>
    <recommendedName>
        <fullName evidence="3">Late blight resistance protein Rpi-blb2</fullName>
    </recommendedName>
</protein>
<dbReference type="PANTHER" id="PTHR15140:SF52">
    <property type="entry name" value="LATE BLIGHT RESISTANCE PROTEIN HOMOLOG R1A-4"/>
    <property type="match status" value="1"/>
</dbReference>
<dbReference type="InterPro" id="IPR032675">
    <property type="entry name" value="LRR_dom_sf"/>
</dbReference>
<evidence type="ECO:0000313" key="2">
    <source>
        <dbReference type="Proteomes" id="UP001234989"/>
    </source>
</evidence>
<organism evidence="1 2">
    <name type="scientific">Solanum verrucosum</name>
    <dbReference type="NCBI Taxonomy" id="315347"/>
    <lineage>
        <taxon>Eukaryota</taxon>
        <taxon>Viridiplantae</taxon>
        <taxon>Streptophyta</taxon>
        <taxon>Embryophyta</taxon>
        <taxon>Tracheophyta</taxon>
        <taxon>Spermatophyta</taxon>
        <taxon>Magnoliopsida</taxon>
        <taxon>eudicotyledons</taxon>
        <taxon>Gunneridae</taxon>
        <taxon>Pentapetalae</taxon>
        <taxon>asterids</taxon>
        <taxon>lamiids</taxon>
        <taxon>Solanales</taxon>
        <taxon>Solanaceae</taxon>
        <taxon>Solanoideae</taxon>
        <taxon>Solaneae</taxon>
        <taxon>Solanum</taxon>
    </lineage>
</organism>
<dbReference type="Proteomes" id="UP001234989">
    <property type="component" value="Chromosome 5"/>
</dbReference>
<name>A0AAF0QW95_SOLVR</name>
<keyword evidence="2" id="KW-1185">Reference proteome</keyword>